<accession>A0A1G2V2I7</accession>
<dbReference type="InterPro" id="IPR013785">
    <property type="entry name" value="Aldolase_TIM"/>
</dbReference>
<dbReference type="AlphaFoldDB" id="A0A1G2V2I7"/>
<dbReference type="InterPro" id="IPR000056">
    <property type="entry name" value="Ribul_P_3_epim-like"/>
</dbReference>
<evidence type="ECO:0000256" key="1">
    <source>
        <dbReference type="ARBA" id="ARBA00022723"/>
    </source>
</evidence>
<proteinExistence type="predicted"/>
<keyword evidence="2" id="KW-0413">Isomerase</keyword>
<dbReference type="EMBL" id="MHWW01000005">
    <property type="protein sequence ID" value="OHB15843.1"/>
    <property type="molecule type" value="Genomic_DNA"/>
</dbReference>
<gene>
    <name evidence="3" type="ORF">A2431_01115</name>
</gene>
<reference evidence="3 4" key="1">
    <citation type="journal article" date="2016" name="Nat. Commun.">
        <title>Thousands of microbial genomes shed light on interconnected biogeochemical processes in an aquifer system.</title>
        <authorList>
            <person name="Anantharaman K."/>
            <person name="Brown C.T."/>
            <person name="Hug L.A."/>
            <person name="Sharon I."/>
            <person name="Castelle C.J."/>
            <person name="Probst A.J."/>
            <person name="Thomas B.C."/>
            <person name="Singh A."/>
            <person name="Wilkins M.J."/>
            <person name="Karaoz U."/>
            <person name="Brodie E.L."/>
            <person name="Williams K.H."/>
            <person name="Hubbard S.S."/>
            <person name="Banfield J.F."/>
        </authorList>
    </citation>
    <scope>NUCLEOTIDE SEQUENCE [LARGE SCALE GENOMIC DNA]</scope>
</reference>
<dbReference type="GO" id="GO:0016857">
    <property type="term" value="F:racemase and epimerase activity, acting on carbohydrates and derivatives"/>
    <property type="evidence" value="ECO:0007669"/>
    <property type="project" value="InterPro"/>
</dbReference>
<dbReference type="SUPFAM" id="SSF51366">
    <property type="entry name" value="Ribulose-phoshate binding barrel"/>
    <property type="match status" value="1"/>
</dbReference>
<evidence type="ECO:0000256" key="2">
    <source>
        <dbReference type="ARBA" id="ARBA00023235"/>
    </source>
</evidence>
<protein>
    <recommendedName>
        <fullName evidence="5">Ribulose-phosphate 3-epimerase</fullName>
    </recommendedName>
</protein>
<keyword evidence="1" id="KW-0479">Metal-binding</keyword>
<evidence type="ECO:0008006" key="5">
    <source>
        <dbReference type="Google" id="ProtNLM"/>
    </source>
</evidence>
<organism evidence="3 4">
    <name type="scientific">Candidatus Zambryskibacteria bacterium RIFOXYC1_FULL_39_10</name>
    <dbReference type="NCBI Taxonomy" id="1802779"/>
    <lineage>
        <taxon>Bacteria</taxon>
        <taxon>Candidatus Zambryskiibacteriota</taxon>
    </lineage>
</organism>
<sequence length="223" mass="25008">MIEIIPSTIPQNLNIVRERFGKILGMAKKVQIDIVDGNYAPSKTWPFNGNQFEEMMKIVREEEKFPYIDEFVLEIDMLVLHPIEYISDFISLGAKSFVIHIDSTDHVEECIETIKSANCEIGLGVKPSGDISVIESFLPELDFVQFMGNDRVGYNGVDIDENVVEMIKNFHHSHSSVPIQIDIGVNQKTIPTLKDAGVFSFVSSSSIFNAPDVKEALTNLQSL</sequence>
<dbReference type="GO" id="GO:0005975">
    <property type="term" value="P:carbohydrate metabolic process"/>
    <property type="evidence" value="ECO:0007669"/>
    <property type="project" value="InterPro"/>
</dbReference>
<name>A0A1G2V2I7_9BACT</name>
<evidence type="ECO:0000313" key="4">
    <source>
        <dbReference type="Proteomes" id="UP000177697"/>
    </source>
</evidence>
<evidence type="ECO:0000313" key="3">
    <source>
        <dbReference type="EMBL" id="OHB15843.1"/>
    </source>
</evidence>
<comment type="caution">
    <text evidence="3">The sequence shown here is derived from an EMBL/GenBank/DDBJ whole genome shotgun (WGS) entry which is preliminary data.</text>
</comment>
<dbReference type="Gene3D" id="3.20.20.70">
    <property type="entry name" value="Aldolase class I"/>
    <property type="match status" value="1"/>
</dbReference>
<dbReference type="Proteomes" id="UP000177697">
    <property type="component" value="Unassembled WGS sequence"/>
</dbReference>
<dbReference type="GO" id="GO:0046872">
    <property type="term" value="F:metal ion binding"/>
    <property type="evidence" value="ECO:0007669"/>
    <property type="project" value="UniProtKB-KW"/>
</dbReference>
<dbReference type="InterPro" id="IPR011060">
    <property type="entry name" value="RibuloseP-bd_barrel"/>
</dbReference>
<dbReference type="PANTHER" id="PTHR11749">
    <property type="entry name" value="RIBULOSE-5-PHOSPHATE-3-EPIMERASE"/>
    <property type="match status" value="1"/>
</dbReference>
<dbReference type="Pfam" id="PF00834">
    <property type="entry name" value="Ribul_P_3_epim"/>
    <property type="match status" value="1"/>
</dbReference>